<keyword evidence="2" id="KW-1185">Reference proteome</keyword>
<organism evidence="1 2">
    <name type="scientific">Daphnia magna</name>
    <dbReference type="NCBI Taxonomy" id="35525"/>
    <lineage>
        <taxon>Eukaryota</taxon>
        <taxon>Metazoa</taxon>
        <taxon>Ecdysozoa</taxon>
        <taxon>Arthropoda</taxon>
        <taxon>Crustacea</taxon>
        <taxon>Branchiopoda</taxon>
        <taxon>Diplostraca</taxon>
        <taxon>Cladocera</taxon>
        <taxon>Anomopoda</taxon>
        <taxon>Daphniidae</taxon>
        <taxon>Daphnia</taxon>
    </lineage>
</organism>
<dbReference type="AlphaFoldDB" id="A0A162CWD9"/>
<dbReference type="Proteomes" id="UP000076858">
    <property type="component" value="Unassembled WGS sequence"/>
</dbReference>
<feature type="non-terminal residue" evidence="1">
    <location>
        <position position="1"/>
    </location>
</feature>
<protein>
    <submittedName>
        <fullName evidence="1">Uncharacterized protein</fullName>
    </submittedName>
</protein>
<accession>A0A162CWD9</accession>
<evidence type="ECO:0000313" key="2">
    <source>
        <dbReference type="Proteomes" id="UP000076858"/>
    </source>
</evidence>
<name>A0A162CWD9_9CRUS</name>
<sequence length="24" mass="2768">PVHEYELPVAPVHIPFNGKGYKIY</sequence>
<evidence type="ECO:0000313" key="1">
    <source>
        <dbReference type="EMBL" id="KZS00094.1"/>
    </source>
</evidence>
<comment type="caution">
    <text evidence="1">The sequence shown here is derived from an EMBL/GenBank/DDBJ whole genome shotgun (WGS) entry which is preliminary data.</text>
</comment>
<dbReference type="EMBL" id="LRGB01011632">
    <property type="protein sequence ID" value="KZS00094.1"/>
    <property type="molecule type" value="Genomic_DNA"/>
</dbReference>
<proteinExistence type="predicted"/>
<reference evidence="1 2" key="1">
    <citation type="submission" date="2016-03" db="EMBL/GenBank/DDBJ databases">
        <title>EvidentialGene: Evidence-directed Construction of Genes on Genomes.</title>
        <authorList>
            <person name="Gilbert D.G."/>
            <person name="Choi J.-H."/>
            <person name="Mockaitis K."/>
            <person name="Colbourne J."/>
            <person name="Pfrender M."/>
        </authorList>
    </citation>
    <scope>NUCLEOTIDE SEQUENCE [LARGE SCALE GENOMIC DNA]</scope>
    <source>
        <strain evidence="1 2">Xinb3</strain>
        <tissue evidence="1">Complete organism</tissue>
    </source>
</reference>
<gene>
    <name evidence="1" type="ORF">APZ42_003746</name>
</gene>